<evidence type="ECO:0000313" key="2">
    <source>
        <dbReference type="EMBL" id="MBD8024430.1"/>
    </source>
</evidence>
<keyword evidence="2" id="KW-0540">Nuclease</keyword>
<accession>A0ABR8X528</accession>
<dbReference type="GO" id="GO:0004519">
    <property type="term" value="F:endonuclease activity"/>
    <property type="evidence" value="ECO:0007669"/>
    <property type="project" value="UniProtKB-KW"/>
</dbReference>
<keyword evidence="2" id="KW-0378">Hydrolase</keyword>
<dbReference type="CDD" id="cd09083">
    <property type="entry name" value="EEP-1"/>
    <property type="match status" value="1"/>
</dbReference>
<dbReference type="Gene3D" id="3.60.10.10">
    <property type="entry name" value="Endonuclease/exonuclease/phosphatase"/>
    <property type="match status" value="1"/>
</dbReference>
<protein>
    <submittedName>
        <fullName evidence="2">Endonuclease/exonuclease/phosphatase family protein</fullName>
    </submittedName>
</protein>
<dbReference type="InterPro" id="IPR005135">
    <property type="entry name" value="Endo/exonuclease/phosphatase"/>
</dbReference>
<keyword evidence="2" id="KW-0255">Endonuclease</keyword>
<evidence type="ECO:0000259" key="1">
    <source>
        <dbReference type="Pfam" id="PF03372"/>
    </source>
</evidence>
<proteinExistence type="predicted"/>
<dbReference type="Proteomes" id="UP000602532">
    <property type="component" value="Unassembled WGS sequence"/>
</dbReference>
<organism evidence="2 3">
    <name type="scientific">Microbacterium gallinarum</name>
    <dbReference type="NCBI Taxonomy" id="2762209"/>
    <lineage>
        <taxon>Bacteria</taxon>
        <taxon>Bacillati</taxon>
        <taxon>Actinomycetota</taxon>
        <taxon>Actinomycetes</taxon>
        <taxon>Micrococcales</taxon>
        <taxon>Microbacteriaceae</taxon>
        <taxon>Microbacterium</taxon>
    </lineage>
</organism>
<name>A0ABR8X528_9MICO</name>
<dbReference type="Pfam" id="PF03372">
    <property type="entry name" value="Exo_endo_phos"/>
    <property type="match status" value="1"/>
</dbReference>
<feature type="domain" description="Endonuclease/exonuclease/phosphatase" evidence="1">
    <location>
        <begin position="1"/>
        <end position="247"/>
    </location>
</feature>
<dbReference type="InterPro" id="IPR036691">
    <property type="entry name" value="Endo/exonu/phosph_ase_sf"/>
</dbReference>
<dbReference type="PANTHER" id="PTHR12121:SF36">
    <property type="entry name" value="ENDONUCLEASE_EXONUCLEASE_PHOSPHATASE DOMAIN-CONTAINING PROTEIN"/>
    <property type="match status" value="1"/>
</dbReference>
<comment type="caution">
    <text evidence="2">The sequence shown here is derived from an EMBL/GenBank/DDBJ whole genome shotgun (WGS) entry which is preliminary data.</text>
</comment>
<sequence>MTFNVRRRLGCASCPPADRWRVRAPRVRTLMGTERPTLIGLQEALPDQAALVRDALGPAFRLVGHGRSATGRGEGCPIVYDAERLQLVHWSQQALSDRPDSAGSRTWGNPVPRVLVAAVFTDRSTAHSFTALNTHLDPLSRRSRERAAARIRDRAVAAGTPVVVTGDLNSGASSAPVRTLTAGTGALRDAWVAASARLTPHWGTYARYRTPRPDGARIDWILVSQGVTVDRSAINAGRIDGGWPSDHLPVQTVVRIAAEQRA</sequence>
<dbReference type="InterPro" id="IPR050410">
    <property type="entry name" value="CCR4/nocturin_mRNA_transcr"/>
</dbReference>
<dbReference type="SUPFAM" id="SSF56219">
    <property type="entry name" value="DNase I-like"/>
    <property type="match status" value="1"/>
</dbReference>
<reference evidence="2 3" key="1">
    <citation type="submission" date="2020-08" db="EMBL/GenBank/DDBJ databases">
        <title>A Genomic Blueprint of the Chicken Gut Microbiome.</title>
        <authorList>
            <person name="Gilroy R."/>
            <person name="Ravi A."/>
            <person name="Getino M."/>
            <person name="Pursley I."/>
            <person name="Horton D.L."/>
            <person name="Alikhan N.-F."/>
            <person name="Baker D."/>
            <person name="Gharbi K."/>
            <person name="Hall N."/>
            <person name="Watson M."/>
            <person name="Adriaenssens E.M."/>
            <person name="Foster-Nyarko E."/>
            <person name="Jarju S."/>
            <person name="Secka A."/>
            <person name="Antonio M."/>
            <person name="Oren A."/>
            <person name="Chaudhuri R."/>
            <person name="La Ragione R.M."/>
            <person name="Hildebrand F."/>
            <person name="Pallen M.J."/>
        </authorList>
    </citation>
    <scope>NUCLEOTIDE SEQUENCE [LARGE SCALE GENOMIC DNA]</scope>
    <source>
        <strain evidence="2 3">Sa1CUA4</strain>
    </source>
</reference>
<dbReference type="EMBL" id="JACSPM010000004">
    <property type="protein sequence ID" value="MBD8024430.1"/>
    <property type="molecule type" value="Genomic_DNA"/>
</dbReference>
<keyword evidence="3" id="KW-1185">Reference proteome</keyword>
<dbReference type="PANTHER" id="PTHR12121">
    <property type="entry name" value="CARBON CATABOLITE REPRESSOR PROTEIN 4"/>
    <property type="match status" value="1"/>
</dbReference>
<gene>
    <name evidence="2" type="ORF">H9622_12635</name>
</gene>
<evidence type="ECO:0000313" key="3">
    <source>
        <dbReference type="Proteomes" id="UP000602532"/>
    </source>
</evidence>